<keyword evidence="2" id="KW-1185">Reference proteome</keyword>
<dbReference type="Proteomes" id="UP000249661">
    <property type="component" value="Unassembled WGS sequence"/>
</dbReference>
<gene>
    <name evidence="1" type="ORF">BO66DRAFT_223440</name>
</gene>
<dbReference type="EMBL" id="KZ824939">
    <property type="protein sequence ID" value="RAH73483.1"/>
    <property type="molecule type" value="Genomic_DNA"/>
</dbReference>
<organism evidence="1 2">
    <name type="scientific">Aspergillus aculeatinus CBS 121060</name>
    <dbReference type="NCBI Taxonomy" id="1448322"/>
    <lineage>
        <taxon>Eukaryota</taxon>
        <taxon>Fungi</taxon>
        <taxon>Dikarya</taxon>
        <taxon>Ascomycota</taxon>
        <taxon>Pezizomycotina</taxon>
        <taxon>Eurotiomycetes</taxon>
        <taxon>Eurotiomycetidae</taxon>
        <taxon>Eurotiales</taxon>
        <taxon>Aspergillaceae</taxon>
        <taxon>Aspergillus</taxon>
        <taxon>Aspergillus subgen. Circumdati</taxon>
    </lineage>
</organism>
<sequence>MDSRRPKFRGAFLGTDGEKNSCRQERTEHMASSETHFYKVISRPPVTFFSFPCFRVTLLKLFLSPSIYATWWRLFLFLIQILCWSCCHSPSTTSLH</sequence>
<proteinExistence type="predicted"/>
<name>A0ACD1HJE7_9EURO</name>
<protein>
    <submittedName>
        <fullName evidence="1">Uncharacterized protein</fullName>
    </submittedName>
</protein>
<reference evidence="1" key="1">
    <citation type="submission" date="2018-02" db="EMBL/GenBank/DDBJ databases">
        <title>The genomes of Aspergillus section Nigri reveals drivers in fungal speciation.</title>
        <authorList>
            <consortium name="DOE Joint Genome Institute"/>
            <person name="Vesth T.C."/>
            <person name="Nybo J."/>
            <person name="Theobald S."/>
            <person name="Brandl J."/>
            <person name="Frisvad J.C."/>
            <person name="Nielsen K.F."/>
            <person name="Lyhne E.K."/>
            <person name="Kogle M.E."/>
            <person name="Kuo A."/>
            <person name="Riley R."/>
            <person name="Clum A."/>
            <person name="Nolan M."/>
            <person name="Lipzen A."/>
            <person name="Salamov A."/>
            <person name="Henrissat B."/>
            <person name="Wiebenga A."/>
            <person name="De vries R.P."/>
            <person name="Grigoriev I.V."/>
            <person name="Mortensen U.H."/>
            <person name="Andersen M.R."/>
            <person name="Baker S.E."/>
        </authorList>
    </citation>
    <scope>NUCLEOTIDE SEQUENCE</scope>
    <source>
        <strain evidence="1">CBS 121060</strain>
    </source>
</reference>
<accession>A0ACD1HJE7</accession>
<evidence type="ECO:0000313" key="2">
    <source>
        <dbReference type="Proteomes" id="UP000249661"/>
    </source>
</evidence>
<evidence type="ECO:0000313" key="1">
    <source>
        <dbReference type="EMBL" id="RAH73483.1"/>
    </source>
</evidence>